<evidence type="ECO:0008006" key="3">
    <source>
        <dbReference type="Google" id="ProtNLM"/>
    </source>
</evidence>
<gene>
    <name evidence="1" type="ORF">ABXR19_08970</name>
</gene>
<sequence>MTSIDINWIRADAWATLTGNTSDFVRQRIENDWIEGVHYKRTGSRTLWLNVKAIDSWVEKHECVQSEDRCLRAPVRRR</sequence>
<dbReference type="EMBL" id="JBEWZI010000008">
    <property type="protein sequence ID" value="MET7014321.1"/>
    <property type="molecule type" value="Genomic_DNA"/>
</dbReference>
<organism evidence="1 2">
    <name type="scientific">Uliginosibacterium flavum</name>
    <dbReference type="NCBI Taxonomy" id="1396831"/>
    <lineage>
        <taxon>Bacteria</taxon>
        <taxon>Pseudomonadati</taxon>
        <taxon>Pseudomonadota</taxon>
        <taxon>Betaproteobacteria</taxon>
        <taxon>Rhodocyclales</taxon>
        <taxon>Zoogloeaceae</taxon>
        <taxon>Uliginosibacterium</taxon>
    </lineage>
</organism>
<keyword evidence="2" id="KW-1185">Reference proteome</keyword>
<protein>
    <recommendedName>
        <fullName evidence="3">Excisionase</fullName>
    </recommendedName>
</protein>
<proteinExistence type="predicted"/>
<dbReference type="RefSeq" id="WP_354600783.1">
    <property type="nucleotide sequence ID" value="NZ_JBEWZI010000008.1"/>
</dbReference>
<dbReference type="InterPro" id="IPR038146">
    <property type="entry name" value="933W_put_Xis_sf"/>
</dbReference>
<dbReference type="Proteomes" id="UP001549691">
    <property type="component" value="Unassembled WGS sequence"/>
</dbReference>
<name>A0ABV2TK69_9RHOO</name>
<dbReference type="Gene3D" id="1.10.1660.60">
    <property type="entry name" value="Putative excisionased domain DUF1233"/>
    <property type="match status" value="1"/>
</dbReference>
<evidence type="ECO:0000313" key="2">
    <source>
        <dbReference type="Proteomes" id="UP001549691"/>
    </source>
</evidence>
<accession>A0ABV2TK69</accession>
<evidence type="ECO:0000313" key="1">
    <source>
        <dbReference type="EMBL" id="MET7014321.1"/>
    </source>
</evidence>
<reference evidence="1 2" key="1">
    <citation type="submission" date="2024-07" db="EMBL/GenBank/DDBJ databases">
        <title>Uliginosibacterium flavum JJ3220;KACC:17644.</title>
        <authorList>
            <person name="Kim M.K."/>
        </authorList>
    </citation>
    <scope>NUCLEOTIDE SEQUENCE [LARGE SCALE GENOMIC DNA]</scope>
    <source>
        <strain evidence="1 2">KACC:17644</strain>
    </source>
</reference>
<comment type="caution">
    <text evidence="1">The sequence shown here is derived from an EMBL/GenBank/DDBJ whole genome shotgun (WGS) entry which is preliminary data.</text>
</comment>